<sequence length="245" mass="27660">MGDFERSLVNKSLILYSIRLFNFKNDPEKYQKSLTKILEAGLSKEQLRLNWFESMEWTASSNGSLPSGVETVHKVTIKCHKAIYHVVILLRAKARSMVVINGPPVVSSLCLAWLSKQFDAVLFPLKIETSQLTSLFANYLSTIMAESPRAVPDCMLVFSPKDNNHGLSKITLTLQGDDFEKFKQVNDDIIKAIFDHLRNKTGINFEKLQLVQIKSVSLLLTNAGRARIPSFLPAQFMHSLFELGQ</sequence>
<gene>
    <name evidence="1" type="ORF">GNLVRS02_ARAD1D09966g</name>
</gene>
<reference evidence="1" key="1">
    <citation type="submission" date="2014-02" db="EMBL/GenBank/DDBJ databases">
        <authorList>
            <person name="Genoscope - CEA"/>
        </authorList>
    </citation>
    <scope>NUCLEOTIDE SEQUENCE</scope>
    <source>
        <strain evidence="1">LS3</strain>
    </source>
</reference>
<evidence type="ECO:0000313" key="1">
    <source>
        <dbReference type="EMBL" id="CDP37371.1"/>
    </source>
</evidence>
<protein>
    <submittedName>
        <fullName evidence="1">ARAD1D09966p</fullName>
    </submittedName>
</protein>
<dbReference type="AlphaFoldDB" id="A0A060TDT5"/>
<reference evidence="1" key="2">
    <citation type="submission" date="2014-06" db="EMBL/GenBank/DDBJ databases">
        <title>The complete genome of Blastobotrys (Arxula) adeninivorans LS3 - a yeast of biotechnological interest.</title>
        <authorList>
            <person name="Kunze G."/>
            <person name="Gaillardin C."/>
            <person name="Czernicka M."/>
            <person name="Durrens P."/>
            <person name="Martin T."/>
            <person name="Boer E."/>
            <person name="Gabaldon T."/>
            <person name="Cruz J."/>
            <person name="Talla E."/>
            <person name="Marck C."/>
            <person name="Goffeau A."/>
            <person name="Barbe V."/>
            <person name="Baret P."/>
            <person name="Baronian K."/>
            <person name="Beier S."/>
            <person name="Bleykasten C."/>
            <person name="Bode R."/>
            <person name="Casaregola S."/>
            <person name="Despons L."/>
            <person name="Fairhead C."/>
            <person name="Giersberg M."/>
            <person name="Gierski P."/>
            <person name="Hahnel U."/>
            <person name="Hartmann A."/>
            <person name="Jankowska D."/>
            <person name="Jubin C."/>
            <person name="Jung P."/>
            <person name="Lafontaine I."/>
            <person name="Leh-Louis V."/>
            <person name="Lemaire M."/>
            <person name="Marcet-Houben M."/>
            <person name="Mascher M."/>
            <person name="Morel G."/>
            <person name="Richard G.-F."/>
            <person name="Riechen J."/>
            <person name="Sacerdot C."/>
            <person name="Sarkar A."/>
            <person name="Savel G."/>
            <person name="Schacherer J."/>
            <person name="Sherman D."/>
            <person name="Straub M.-L."/>
            <person name="Stein N."/>
            <person name="Thierry A."/>
            <person name="Trautwein-Schult A."/>
            <person name="Westhof E."/>
            <person name="Worch S."/>
            <person name="Dujon B."/>
            <person name="Souciet J.-L."/>
            <person name="Wincker P."/>
            <person name="Scholz U."/>
            <person name="Neuveglise N."/>
        </authorList>
    </citation>
    <scope>NUCLEOTIDE SEQUENCE</scope>
    <source>
        <strain evidence="1">LS3</strain>
    </source>
</reference>
<proteinExistence type="predicted"/>
<name>A0A060TDT5_BLAAD</name>
<accession>A0A060TDT5</accession>
<organism evidence="1">
    <name type="scientific">Blastobotrys adeninivorans</name>
    <name type="common">Yeast</name>
    <name type="synonym">Arxula adeninivorans</name>
    <dbReference type="NCBI Taxonomy" id="409370"/>
    <lineage>
        <taxon>Eukaryota</taxon>
        <taxon>Fungi</taxon>
        <taxon>Dikarya</taxon>
        <taxon>Ascomycota</taxon>
        <taxon>Saccharomycotina</taxon>
        <taxon>Dipodascomycetes</taxon>
        <taxon>Dipodascales</taxon>
        <taxon>Trichomonascaceae</taxon>
        <taxon>Blastobotrys</taxon>
    </lineage>
</organism>
<dbReference type="Pfam" id="PF13092">
    <property type="entry name" value="CENP-L"/>
    <property type="match status" value="1"/>
</dbReference>
<dbReference type="EMBL" id="HG937694">
    <property type="protein sequence ID" value="CDP37371.1"/>
    <property type="molecule type" value="Genomic_DNA"/>
</dbReference>
<dbReference type="InterPro" id="IPR025204">
    <property type="entry name" value="CENP-L"/>
</dbReference>